<dbReference type="Pfam" id="PF11307">
    <property type="entry name" value="DUF3109"/>
    <property type="match status" value="1"/>
</dbReference>
<keyword evidence="3" id="KW-1185">Reference proteome</keyword>
<proteinExistence type="inferred from homology"/>
<dbReference type="InterPro" id="IPR021458">
    <property type="entry name" value="Rv0495c"/>
</dbReference>
<reference evidence="2 3" key="1">
    <citation type="submission" date="2023-04" db="EMBL/GenBank/DDBJ databases">
        <title>Forest soil microbial communities from Buena Vista Peninsula, Colon Province, Panama.</title>
        <authorList>
            <person name="Bouskill N."/>
        </authorList>
    </citation>
    <scope>NUCLEOTIDE SEQUENCE [LARGE SCALE GENOMIC DNA]</scope>
    <source>
        <strain evidence="2 3">CFH S0262</strain>
    </source>
</reference>
<comment type="caution">
    <text evidence="2">The sequence shown here is derived from an EMBL/GenBank/DDBJ whole genome shotgun (WGS) entry which is preliminary data.</text>
</comment>
<gene>
    <name evidence="2" type="ORF">M2280_000147</name>
</gene>
<dbReference type="EMBL" id="JARXVC010000001">
    <property type="protein sequence ID" value="MDH6278942.1"/>
    <property type="molecule type" value="Genomic_DNA"/>
</dbReference>
<protein>
    <recommendedName>
        <fullName evidence="4">DUF3109 family protein</fullName>
    </recommendedName>
</protein>
<evidence type="ECO:0000313" key="2">
    <source>
        <dbReference type="EMBL" id="MDH6278942.1"/>
    </source>
</evidence>
<dbReference type="Proteomes" id="UP001160334">
    <property type="component" value="Unassembled WGS sequence"/>
</dbReference>
<accession>A0ABT6M3P0</accession>
<name>A0ABT6M3P0_9NOCA</name>
<evidence type="ECO:0008006" key="4">
    <source>
        <dbReference type="Google" id="ProtNLM"/>
    </source>
</evidence>
<evidence type="ECO:0000313" key="3">
    <source>
        <dbReference type="Proteomes" id="UP001160334"/>
    </source>
</evidence>
<sequence>MSVHHEQVDGVASDVKYPKAHTATVLGLPSGTVTAGSTGGSHKIAPTPEVDLDFPREWVQFVDPENPEHTIKADMTWLLSRWTCVFGTPACQGTVAGRPDDGCCSHGAFLSDEEDREKLDTSVRMLTPEDWQFMEKGLGKKGYVEEDDLEDEPALRTRRYKGACIFLNRPGFEGGIGCALHKMALRKGIEPLEVKPDVCWQLPVRRTQEWVDRPDGEQILETTITEYDRRGWGEGGEDLAWYCSGSPDAHVGSKPVWQSYAPELTELLGKAAYDELASLCRRREGLGLIAVHPATTAAQAKAQPTQD</sequence>
<comment type="similarity">
    <text evidence="1">Belongs to the Rv0495c family.</text>
</comment>
<organism evidence="2 3">
    <name type="scientific">Prescottella agglutinans</name>
    <dbReference type="NCBI Taxonomy" id="1644129"/>
    <lineage>
        <taxon>Bacteria</taxon>
        <taxon>Bacillati</taxon>
        <taxon>Actinomycetota</taxon>
        <taxon>Actinomycetes</taxon>
        <taxon>Mycobacteriales</taxon>
        <taxon>Nocardiaceae</taxon>
        <taxon>Prescottella</taxon>
    </lineage>
</organism>
<evidence type="ECO:0000256" key="1">
    <source>
        <dbReference type="ARBA" id="ARBA00093770"/>
    </source>
</evidence>
<dbReference type="RefSeq" id="WP_280758357.1">
    <property type="nucleotide sequence ID" value="NZ_JARXVC010000001.1"/>
</dbReference>